<dbReference type="GO" id="GO:0005506">
    <property type="term" value="F:iron ion binding"/>
    <property type="evidence" value="ECO:0007669"/>
    <property type="project" value="InterPro"/>
</dbReference>
<evidence type="ECO:0000256" key="5">
    <source>
        <dbReference type="PIRSR" id="PIRSR602401-1"/>
    </source>
</evidence>
<sequence>MTADYLDNIFNIHPEKLSIWPVLLLAAAIYMAQLIYLAFFSPLSNIPGPLVNRFSNLPLKYRMVRGQYHSYSAALHAKYGEVVRIGHDHVSLSNTADCRFVLSTHAFPKGKMYDKGYSSKGFVVNTFTAVNPEVNKFRRRMIGDAFAIHTMRAVEGMVVDAGVGSLIKTWDTEISRQGGQACINYYDSFLRMGFDVIGRLCFDRNFNVLQKGNTEVVDWIHDTVTFAAFRGMVPWLSRQPWAFKKYKDSRASIKRLADTTVETRQKQIQEAGAPLRVDLLQKLVDAKDPETGNIFTPLEIQSEIILMLTAGSDTTSNMLTWTVMNLMHYPEIYGRVTREVRAAFADTSRTISFADATSRLPYLTAVIYESMRLTPSFSSILQRCAPTGGTYIQGFVIPSDSHICVSISACHRNPRLWKDPETFDPERFLGPDSAARMRDVLVFSSGVRICIGKNLAWFELYLVLANILRRYDLSLPVDAPYGPHRLDKVGAPVEIPAQSLLVTAPRNPKSDCRLIISLAETGF</sequence>
<dbReference type="OrthoDB" id="1470350at2759"/>
<dbReference type="RefSeq" id="XP_040742433.1">
    <property type="nucleotide sequence ID" value="XM_040891105.1"/>
</dbReference>
<dbReference type="EMBL" id="MCFD01000009">
    <property type="protein sequence ID" value="ORX68651.1"/>
    <property type="molecule type" value="Genomic_DNA"/>
</dbReference>
<dbReference type="PANTHER" id="PTHR24305:SF166">
    <property type="entry name" value="CYTOCHROME P450 12A4, MITOCHONDRIAL-RELATED"/>
    <property type="match status" value="1"/>
</dbReference>
<reference evidence="8 9" key="1">
    <citation type="submission" date="2016-07" db="EMBL/GenBank/DDBJ databases">
        <title>Pervasive Adenine N6-methylation of Active Genes in Fungi.</title>
        <authorList>
            <consortium name="DOE Joint Genome Institute"/>
            <person name="Mondo S.J."/>
            <person name="Dannebaum R.O."/>
            <person name="Kuo R.C."/>
            <person name="Labutti K."/>
            <person name="Haridas S."/>
            <person name="Kuo A."/>
            <person name="Salamov A."/>
            <person name="Ahrendt S.R."/>
            <person name="Lipzen A."/>
            <person name="Sullivan W."/>
            <person name="Andreopoulos W.B."/>
            <person name="Clum A."/>
            <person name="Lindquist E."/>
            <person name="Daum C."/>
            <person name="Ramamoorthy G.K."/>
            <person name="Gryganskyi A."/>
            <person name="Culley D."/>
            <person name="Magnuson J.K."/>
            <person name="James T.Y."/>
            <person name="O'Malley M.A."/>
            <person name="Stajich J.E."/>
            <person name="Spatafora J.W."/>
            <person name="Visel A."/>
            <person name="Grigoriev I.V."/>
        </authorList>
    </citation>
    <scope>NUCLEOTIDE SEQUENCE [LARGE SCALE GENOMIC DNA]</scope>
    <source>
        <strain evidence="8 9">ATCC 12442</strain>
    </source>
</reference>
<name>A0A1Y1W550_9FUNG</name>
<evidence type="ECO:0000313" key="9">
    <source>
        <dbReference type="Proteomes" id="UP000193922"/>
    </source>
</evidence>
<feature type="transmembrane region" description="Helical" evidence="7">
    <location>
        <begin position="20"/>
        <end position="40"/>
    </location>
</feature>
<evidence type="ECO:0000256" key="3">
    <source>
        <dbReference type="ARBA" id="ARBA00022723"/>
    </source>
</evidence>
<dbReference type="GO" id="GO:0020037">
    <property type="term" value="F:heme binding"/>
    <property type="evidence" value="ECO:0007669"/>
    <property type="project" value="InterPro"/>
</dbReference>
<keyword evidence="7" id="KW-1133">Transmembrane helix</keyword>
<evidence type="ECO:0000256" key="6">
    <source>
        <dbReference type="RuleBase" id="RU000461"/>
    </source>
</evidence>
<dbReference type="GO" id="GO:0016705">
    <property type="term" value="F:oxidoreductase activity, acting on paired donors, with incorporation or reduction of molecular oxygen"/>
    <property type="evidence" value="ECO:0007669"/>
    <property type="project" value="InterPro"/>
</dbReference>
<feature type="binding site" description="axial binding residue" evidence="5">
    <location>
        <position position="450"/>
    </location>
    <ligand>
        <name>heme</name>
        <dbReference type="ChEBI" id="CHEBI:30413"/>
    </ligand>
    <ligandPart>
        <name>Fe</name>
        <dbReference type="ChEBI" id="CHEBI:18248"/>
    </ligandPart>
</feature>
<keyword evidence="6" id="KW-0560">Oxidoreductase</keyword>
<evidence type="ECO:0000313" key="8">
    <source>
        <dbReference type="EMBL" id="ORX68651.1"/>
    </source>
</evidence>
<dbReference type="InterPro" id="IPR050121">
    <property type="entry name" value="Cytochrome_P450_monoxygenase"/>
</dbReference>
<dbReference type="AlphaFoldDB" id="A0A1Y1W550"/>
<keyword evidence="4 5" id="KW-0408">Iron</keyword>
<accession>A0A1Y1W550</accession>
<keyword evidence="3 5" id="KW-0479">Metal-binding</keyword>
<dbReference type="InterPro" id="IPR001128">
    <property type="entry name" value="Cyt_P450"/>
</dbReference>
<dbReference type="Pfam" id="PF00067">
    <property type="entry name" value="p450"/>
    <property type="match status" value="1"/>
</dbReference>
<keyword evidence="7" id="KW-0472">Membrane</keyword>
<dbReference type="Proteomes" id="UP000193922">
    <property type="component" value="Unassembled WGS sequence"/>
</dbReference>
<dbReference type="PROSITE" id="PS00086">
    <property type="entry name" value="CYTOCHROME_P450"/>
    <property type="match status" value="1"/>
</dbReference>
<dbReference type="InterPro" id="IPR036396">
    <property type="entry name" value="Cyt_P450_sf"/>
</dbReference>
<dbReference type="PANTHER" id="PTHR24305">
    <property type="entry name" value="CYTOCHROME P450"/>
    <property type="match status" value="1"/>
</dbReference>
<keyword evidence="5 6" id="KW-0349">Heme</keyword>
<dbReference type="GeneID" id="63807753"/>
<dbReference type="Gene3D" id="1.10.630.10">
    <property type="entry name" value="Cytochrome P450"/>
    <property type="match status" value="1"/>
</dbReference>
<dbReference type="GO" id="GO:0004497">
    <property type="term" value="F:monooxygenase activity"/>
    <property type="evidence" value="ECO:0007669"/>
    <property type="project" value="UniProtKB-KW"/>
</dbReference>
<dbReference type="STRING" id="61395.A0A1Y1W550"/>
<gene>
    <name evidence="8" type="ORF">DL89DRAFT_318431</name>
</gene>
<evidence type="ECO:0000256" key="2">
    <source>
        <dbReference type="ARBA" id="ARBA00010617"/>
    </source>
</evidence>
<comment type="caution">
    <text evidence="8">The sequence shown here is derived from an EMBL/GenBank/DDBJ whole genome shotgun (WGS) entry which is preliminary data.</text>
</comment>
<dbReference type="SUPFAM" id="SSF48264">
    <property type="entry name" value="Cytochrome P450"/>
    <property type="match status" value="1"/>
</dbReference>
<keyword evidence="9" id="KW-1185">Reference proteome</keyword>
<organism evidence="8 9">
    <name type="scientific">Linderina pennispora</name>
    <dbReference type="NCBI Taxonomy" id="61395"/>
    <lineage>
        <taxon>Eukaryota</taxon>
        <taxon>Fungi</taxon>
        <taxon>Fungi incertae sedis</taxon>
        <taxon>Zoopagomycota</taxon>
        <taxon>Kickxellomycotina</taxon>
        <taxon>Kickxellomycetes</taxon>
        <taxon>Kickxellales</taxon>
        <taxon>Kickxellaceae</taxon>
        <taxon>Linderina</taxon>
    </lineage>
</organism>
<comment type="cofactor">
    <cofactor evidence="1 5">
        <name>heme</name>
        <dbReference type="ChEBI" id="CHEBI:30413"/>
    </cofactor>
</comment>
<dbReference type="InterPro" id="IPR002401">
    <property type="entry name" value="Cyt_P450_E_grp-I"/>
</dbReference>
<comment type="similarity">
    <text evidence="2 6">Belongs to the cytochrome P450 family.</text>
</comment>
<evidence type="ECO:0000256" key="7">
    <source>
        <dbReference type="SAM" id="Phobius"/>
    </source>
</evidence>
<keyword evidence="7" id="KW-0812">Transmembrane</keyword>
<dbReference type="PRINTS" id="PR00385">
    <property type="entry name" value="P450"/>
</dbReference>
<dbReference type="InterPro" id="IPR017972">
    <property type="entry name" value="Cyt_P450_CS"/>
</dbReference>
<proteinExistence type="inferred from homology"/>
<evidence type="ECO:0000256" key="4">
    <source>
        <dbReference type="ARBA" id="ARBA00023004"/>
    </source>
</evidence>
<keyword evidence="6 8" id="KW-0503">Monooxygenase</keyword>
<dbReference type="PRINTS" id="PR00463">
    <property type="entry name" value="EP450I"/>
</dbReference>
<evidence type="ECO:0000256" key="1">
    <source>
        <dbReference type="ARBA" id="ARBA00001971"/>
    </source>
</evidence>
<protein>
    <submittedName>
        <fullName evidence="8">Putative cytochrome P450 monooxygenase</fullName>
    </submittedName>
</protein>